<protein>
    <recommendedName>
        <fullName evidence="3">Nucleoside triphosphate pyrophosphatase</fullName>
        <ecNumber evidence="3">3.6.1.9</ecNumber>
    </recommendedName>
    <alternativeName>
        <fullName evidence="3">Nucleotide pyrophosphatase</fullName>
        <shortName evidence="3">Nucleotide PPase</shortName>
    </alternativeName>
</protein>
<dbReference type="PIRSF" id="PIRSF006305">
    <property type="entry name" value="Maf"/>
    <property type="match status" value="1"/>
</dbReference>
<comment type="catalytic activity">
    <reaction evidence="3">
        <text>a ribonucleoside 5'-triphosphate + H2O = a ribonucleoside 5'-phosphate + diphosphate + H(+)</text>
        <dbReference type="Rhea" id="RHEA:23996"/>
        <dbReference type="ChEBI" id="CHEBI:15377"/>
        <dbReference type="ChEBI" id="CHEBI:15378"/>
        <dbReference type="ChEBI" id="CHEBI:33019"/>
        <dbReference type="ChEBI" id="CHEBI:58043"/>
        <dbReference type="ChEBI" id="CHEBI:61557"/>
        <dbReference type="EC" id="3.6.1.9"/>
    </reaction>
</comment>
<evidence type="ECO:0000256" key="2">
    <source>
        <dbReference type="ARBA" id="ARBA00022801"/>
    </source>
</evidence>
<comment type="caution">
    <text evidence="3">Lacks conserved residue(s) required for the propagation of feature annotation.</text>
</comment>
<dbReference type="EMBL" id="CP041692">
    <property type="protein sequence ID" value="QDP95706.1"/>
    <property type="molecule type" value="Genomic_DNA"/>
</dbReference>
<accession>A0A516PWZ6</accession>
<dbReference type="Proteomes" id="UP000319263">
    <property type="component" value="Chromosome"/>
</dbReference>
<keyword evidence="3" id="KW-0963">Cytoplasm</keyword>
<dbReference type="InterPro" id="IPR003697">
    <property type="entry name" value="Maf-like"/>
</dbReference>
<evidence type="ECO:0000313" key="5">
    <source>
        <dbReference type="Proteomes" id="UP000319263"/>
    </source>
</evidence>
<dbReference type="InterPro" id="IPR029001">
    <property type="entry name" value="ITPase-like_fam"/>
</dbReference>
<dbReference type="Gene3D" id="3.90.950.10">
    <property type="match status" value="1"/>
</dbReference>
<keyword evidence="5" id="KW-1185">Reference proteome</keyword>
<dbReference type="SUPFAM" id="SSF52972">
    <property type="entry name" value="ITPase-like"/>
    <property type="match status" value="1"/>
</dbReference>
<dbReference type="GO" id="GO:0047429">
    <property type="term" value="F:nucleoside triphosphate diphosphatase activity"/>
    <property type="evidence" value="ECO:0007669"/>
    <property type="project" value="UniProtKB-EC"/>
</dbReference>
<dbReference type="HAMAP" id="MF_00528">
    <property type="entry name" value="Maf"/>
    <property type="match status" value="1"/>
</dbReference>
<comment type="function">
    <text evidence="3">Nucleoside triphosphate pyrophosphatase. May have a dual role in cell division arrest and in preventing the incorporation of modified nucleotides into cellular nucleic acids.</text>
</comment>
<dbReference type="CDD" id="cd00555">
    <property type="entry name" value="Maf"/>
    <property type="match status" value="1"/>
</dbReference>
<dbReference type="RefSeq" id="WP_143985674.1">
    <property type="nucleotide sequence ID" value="NZ_CP041692.1"/>
</dbReference>
<dbReference type="PANTHER" id="PTHR43213">
    <property type="entry name" value="BIFUNCTIONAL DTTP/UTP PYROPHOSPHATASE/METHYLTRANSFERASE PROTEIN-RELATED"/>
    <property type="match status" value="1"/>
</dbReference>
<comment type="similarity">
    <text evidence="3">Belongs to the Maf family.</text>
</comment>
<comment type="subcellular location">
    <subcellularLocation>
        <location evidence="3">Cytoplasm</location>
    </subcellularLocation>
</comment>
<dbReference type="EC" id="3.6.1.9" evidence="3"/>
<organism evidence="4 5">
    <name type="scientific">Microlunatus elymi</name>
    <dbReference type="NCBI Taxonomy" id="2596828"/>
    <lineage>
        <taxon>Bacteria</taxon>
        <taxon>Bacillati</taxon>
        <taxon>Actinomycetota</taxon>
        <taxon>Actinomycetes</taxon>
        <taxon>Propionibacteriales</taxon>
        <taxon>Propionibacteriaceae</taxon>
        <taxon>Microlunatus</taxon>
    </lineage>
</organism>
<keyword evidence="3" id="KW-0546">Nucleotide metabolism</keyword>
<dbReference type="Pfam" id="PF02545">
    <property type="entry name" value="Maf"/>
    <property type="match status" value="1"/>
</dbReference>
<sequence>MSELRLVLASQSPARLATLRSAGVEPEVIVSGVDESVINDADPAGLALALAQLKARAVADQLVNADDTDDGVDDRTILVIGCDSVLELDGAAYGKPHDPQVAIQRWQQMRGRSGVLHTGHQVIKINNGEITHAAGRGAATIVHFADLDDAEIKAYVDTGEPLVVAGSFTLDGLGGPFVTGIEGDPHNVIGISLPLLREMIMAAGHSWPELWASVRP</sequence>
<feature type="active site" description="Proton acceptor" evidence="3">
    <location>
        <position position="83"/>
    </location>
</feature>
<dbReference type="AlphaFoldDB" id="A0A516PWZ6"/>
<gene>
    <name evidence="4" type="ORF">FOE78_07105</name>
</gene>
<comment type="cofactor">
    <cofactor evidence="1 3">
        <name>a divalent metal cation</name>
        <dbReference type="ChEBI" id="CHEBI:60240"/>
    </cofactor>
</comment>
<dbReference type="KEGG" id="mik:FOE78_07105"/>
<keyword evidence="2 3" id="KW-0378">Hydrolase</keyword>
<reference evidence="4 5" key="1">
    <citation type="submission" date="2019-07" db="EMBL/GenBank/DDBJ databases">
        <title>Microlunatus dokdonensis sp. nov. isolated from the rhizospheric soil of the wild plant Elymus tsukushiensis.</title>
        <authorList>
            <person name="Ghim S.-Y."/>
            <person name="Hwang Y.-J."/>
            <person name="Son J.-S."/>
            <person name="Shin J.-H."/>
        </authorList>
    </citation>
    <scope>NUCLEOTIDE SEQUENCE [LARGE SCALE GENOMIC DNA]</scope>
    <source>
        <strain evidence="4 5">KUDC0627</strain>
    </source>
</reference>
<evidence type="ECO:0000256" key="1">
    <source>
        <dbReference type="ARBA" id="ARBA00001968"/>
    </source>
</evidence>
<comment type="catalytic activity">
    <reaction evidence="3">
        <text>a 2'-deoxyribonucleoside 5'-triphosphate + H2O = a 2'-deoxyribonucleoside 5'-phosphate + diphosphate + H(+)</text>
        <dbReference type="Rhea" id="RHEA:44644"/>
        <dbReference type="ChEBI" id="CHEBI:15377"/>
        <dbReference type="ChEBI" id="CHEBI:15378"/>
        <dbReference type="ChEBI" id="CHEBI:33019"/>
        <dbReference type="ChEBI" id="CHEBI:61560"/>
        <dbReference type="ChEBI" id="CHEBI:65317"/>
        <dbReference type="EC" id="3.6.1.9"/>
    </reaction>
</comment>
<evidence type="ECO:0000313" key="4">
    <source>
        <dbReference type="EMBL" id="QDP95706.1"/>
    </source>
</evidence>
<dbReference type="GO" id="GO:0005737">
    <property type="term" value="C:cytoplasm"/>
    <property type="evidence" value="ECO:0007669"/>
    <property type="project" value="UniProtKB-SubCell"/>
</dbReference>
<dbReference type="GO" id="GO:0009117">
    <property type="term" value="P:nucleotide metabolic process"/>
    <property type="evidence" value="ECO:0007669"/>
    <property type="project" value="UniProtKB-KW"/>
</dbReference>
<proteinExistence type="inferred from homology"/>
<dbReference type="PANTHER" id="PTHR43213:SF5">
    <property type="entry name" value="BIFUNCTIONAL DTTP_UTP PYROPHOSPHATASE_METHYLTRANSFERASE PROTEIN-RELATED"/>
    <property type="match status" value="1"/>
</dbReference>
<evidence type="ECO:0000256" key="3">
    <source>
        <dbReference type="HAMAP-Rule" id="MF_00528"/>
    </source>
</evidence>
<dbReference type="NCBIfam" id="TIGR00172">
    <property type="entry name" value="maf"/>
    <property type="match status" value="1"/>
</dbReference>
<name>A0A516PWZ6_9ACTN</name>
<dbReference type="OrthoDB" id="3527985at2"/>